<gene>
    <name evidence="3" type="ORF">HMN09_00304600</name>
</gene>
<dbReference type="Proteomes" id="UP000613580">
    <property type="component" value="Unassembled WGS sequence"/>
</dbReference>
<keyword evidence="4" id="KW-1185">Reference proteome</keyword>
<accession>A0A8H6TMX7</accession>
<comment type="caution">
    <text evidence="3">The sequence shown here is derived from an EMBL/GenBank/DDBJ whole genome shotgun (WGS) entry which is preliminary data.</text>
</comment>
<organism evidence="3 4">
    <name type="scientific">Mycena chlorophos</name>
    <name type="common">Agaric fungus</name>
    <name type="synonym">Agaricus chlorophos</name>
    <dbReference type="NCBI Taxonomy" id="658473"/>
    <lineage>
        <taxon>Eukaryota</taxon>
        <taxon>Fungi</taxon>
        <taxon>Dikarya</taxon>
        <taxon>Basidiomycota</taxon>
        <taxon>Agaricomycotina</taxon>
        <taxon>Agaricomycetes</taxon>
        <taxon>Agaricomycetidae</taxon>
        <taxon>Agaricales</taxon>
        <taxon>Marasmiineae</taxon>
        <taxon>Mycenaceae</taxon>
        <taxon>Mycena</taxon>
    </lineage>
</organism>
<dbReference type="InterPro" id="IPR032675">
    <property type="entry name" value="LRR_dom_sf"/>
</dbReference>
<dbReference type="Gene3D" id="3.80.10.10">
    <property type="entry name" value="Ribonuclease Inhibitor"/>
    <property type="match status" value="1"/>
</dbReference>
<dbReference type="SUPFAM" id="SSF52047">
    <property type="entry name" value="RNI-like"/>
    <property type="match status" value="1"/>
</dbReference>
<evidence type="ECO:0000313" key="3">
    <source>
        <dbReference type="EMBL" id="KAF7319642.1"/>
    </source>
</evidence>
<evidence type="ECO:0000313" key="4">
    <source>
        <dbReference type="Proteomes" id="UP000613580"/>
    </source>
</evidence>
<keyword evidence="1" id="KW-0175">Coiled coil</keyword>
<dbReference type="InterPro" id="IPR001810">
    <property type="entry name" value="F-box_dom"/>
</dbReference>
<feature type="coiled-coil region" evidence="1">
    <location>
        <begin position="10"/>
        <end position="37"/>
    </location>
</feature>
<name>A0A8H6TMX7_MYCCL</name>
<dbReference type="Gene3D" id="1.20.1280.50">
    <property type="match status" value="1"/>
</dbReference>
<dbReference type="OrthoDB" id="2269034at2759"/>
<evidence type="ECO:0000256" key="1">
    <source>
        <dbReference type="SAM" id="Coils"/>
    </source>
</evidence>
<dbReference type="Pfam" id="PF12937">
    <property type="entry name" value="F-box-like"/>
    <property type="match status" value="1"/>
</dbReference>
<dbReference type="PANTHER" id="PTHR38926">
    <property type="entry name" value="F-BOX DOMAIN CONTAINING PROTEIN, EXPRESSED"/>
    <property type="match status" value="1"/>
</dbReference>
<evidence type="ECO:0000259" key="2">
    <source>
        <dbReference type="Pfam" id="PF12937"/>
    </source>
</evidence>
<feature type="domain" description="F-box" evidence="2">
    <location>
        <begin position="48"/>
        <end position="107"/>
    </location>
</feature>
<sequence>MSSGSIRSSIANLERRIVALNTELAVLEAQRDEQRQRLDAIAYSGNPLPPAVLARIFRFAVDINDECDGVDPLPMRAGLRRTYALAGVCRQWKEIVFETPGLWTRVTVHCGRVKAALDALAVWLPRSKNLPVDISVRLIEPTASAAWDLLVPHSARWRNLELHIGSTESLVLSLANVAPTLPHLRSLSIKGDIAWEDGPTPLVAPNLHKLKITTPFVVYQLPLPFSQIKSLDLTSDTGSGILDILALMPELSSLVLSVRDTDTEGANASSTCTLTQLKSLRYNDVLPPYILAGLYTPLLTDLTFLRLPPLADLQALVERSGCVIRSLVVESRGQTELLEWLRALPSLQRVDLGVHTWTNDDFKALCGLVTEQGKLPELESITLRGCLHEIDARLLSDLVERRWHWVEGQARVHTLRLLFRPVAPKVDAMEGVRTKLLGEGTEGKYAGLKVKVWDWGKEEPMDV</sequence>
<dbReference type="PANTHER" id="PTHR38926:SF5">
    <property type="entry name" value="F-BOX AND LEUCINE-RICH REPEAT PROTEIN 6"/>
    <property type="match status" value="1"/>
</dbReference>
<dbReference type="AlphaFoldDB" id="A0A8H6TMX7"/>
<reference evidence="3" key="1">
    <citation type="submission" date="2020-05" db="EMBL/GenBank/DDBJ databases">
        <title>Mycena genomes resolve the evolution of fungal bioluminescence.</title>
        <authorList>
            <person name="Tsai I.J."/>
        </authorList>
    </citation>
    <scope>NUCLEOTIDE SEQUENCE</scope>
    <source>
        <strain evidence="3">110903Hualien_Pintung</strain>
    </source>
</reference>
<proteinExistence type="predicted"/>
<dbReference type="EMBL" id="JACAZE010000003">
    <property type="protein sequence ID" value="KAF7319642.1"/>
    <property type="molecule type" value="Genomic_DNA"/>
</dbReference>
<protein>
    <submittedName>
        <fullName evidence="3">F-box domain-containing protein</fullName>
    </submittedName>
</protein>